<accession>A0ABQ9FTB3</accession>
<organism evidence="1 2">
    <name type="scientific">Tegillarca granosa</name>
    <name type="common">Malaysian cockle</name>
    <name type="synonym">Anadara granosa</name>
    <dbReference type="NCBI Taxonomy" id="220873"/>
    <lineage>
        <taxon>Eukaryota</taxon>
        <taxon>Metazoa</taxon>
        <taxon>Spiralia</taxon>
        <taxon>Lophotrochozoa</taxon>
        <taxon>Mollusca</taxon>
        <taxon>Bivalvia</taxon>
        <taxon>Autobranchia</taxon>
        <taxon>Pteriomorphia</taxon>
        <taxon>Arcoida</taxon>
        <taxon>Arcoidea</taxon>
        <taxon>Arcidae</taxon>
        <taxon>Tegillarca</taxon>
    </lineage>
</organism>
<keyword evidence="2" id="KW-1185">Reference proteome</keyword>
<gene>
    <name evidence="1" type="ORF">KUTeg_002086</name>
</gene>
<proteinExistence type="predicted"/>
<sequence>MPSLCNGATCCMNVPRLNRHISAKVVIDTCRNNLQIQIERVSMNIKLNDYSFGTSRTDSLYGVIKLK</sequence>
<dbReference type="EMBL" id="JARBDR010000141">
    <property type="protein sequence ID" value="KAJ8320499.1"/>
    <property type="molecule type" value="Genomic_DNA"/>
</dbReference>
<evidence type="ECO:0000313" key="1">
    <source>
        <dbReference type="EMBL" id="KAJ8320499.1"/>
    </source>
</evidence>
<protein>
    <submittedName>
        <fullName evidence="1">Uncharacterized protein</fullName>
    </submittedName>
</protein>
<name>A0ABQ9FTB3_TEGGR</name>
<evidence type="ECO:0000313" key="2">
    <source>
        <dbReference type="Proteomes" id="UP001217089"/>
    </source>
</evidence>
<comment type="caution">
    <text evidence="1">The sequence shown here is derived from an EMBL/GenBank/DDBJ whole genome shotgun (WGS) entry which is preliminary data.</text>
</comment>
<reference evidence="1 2" key="1">
    <citation type="submission" date="2022-12" db="EMBL/GenBank/DDBJ databases">
        <title>Chromosome-level genome of Tegillarca granosa.</title>
        <authorList>
            <person name="Kim J."/>
        </authorList>
    </citation>
    <scope>NUCLEOTIDE SEQUENCE [LARGE SCALE GENOMIC DNA]</scope>
    <source>
        <strain evidence="1">Teg-2019</strain>
        <tissue evidence="1">Adductor muscle</tissue>
    </source>
</reference>
<dbReference type="Proteomes" id="UP001217089">
    <property type="component" value="Unassembled WGS sequence"/>
</dbReference>